<dbReference type="AlphaFoldDB" id="A0A2N6QFN5"/>
<dbReference type="InterPro" id="IPR007595">
    <property type="entry name" value="Csa"/>
</dbReference>
<organism evidence="2 3">
    <name type="scientific">Staphylococcus pettenkoferi</name>
    <dbReference type="NCBI Taxonomy" id="170573"/>
    <lineage>
        <taxon>Bacteria</taxon>
        <taxon>Bacillati</taxon>
        <taxon>Bacillota</taxon>
        <taxon>Bacilli</taxon>
        <taxon>Bacillales</taxon>
        <taxon>Staphylococcaceae</taxon>
        <taxon>Staphylococcus</taxon>
    </lineage>
</organism>
<gene>
    <name evidence="2" type="ORF">CJ235_07915</name>
</gene>
<sequence>MKPIDIYNKHVSESIEKIISEKESEGGKILLQLNKTIVIGLCIISLLFIGSCGRNDSSKLDSEIDKNMHRSLSIYPTKNLEEFYDIDGVRNRDFKKGDKGKWILDSSINTKKDNELKSEGAVLYIDRNKRTARGYYYINKFKDNGKKNEKHYPIEMKENNLIPSGKNVNVNTREKIKKFNFFVQYTDVNSSIENKKGKNAYNYNLPKFVSEYKMSDKDALIKSLKSKYKIPYEKATMQIIGRSKPKSSSLGNKEIKVNFKKNKYYFQDSIDFQPTKQSEK</sequence>
<reference evidence="2 3" key="1">
    <citation type="submission" date="2017-09" db="EMBL/GenBank/DDBJ databases">
        <title>Bacterial strain isolated from the female urinary microbiota.</title>
        <authorList>
            <person name="Thomas-White K."/>
            <person name="Kumar N."/>
            <person name="Forster S."/>
            <person name="Putonti C."/>
            <person name="Lawley T."/>
            <person name="Wolfe A.J."/>
        </authorList>
    </citation>
    <scope>NUCLEOTIDE SEQUENCE [LARGE SCALE GENOMIC DNA]</scope>
    <source>
        <strain evidence="2 3">UMB0834</strain>
    </source>
</reference>
<protein>
    <submittedName>
        <fullName evidence="2">Tandem-type lipoprotein</fullName>
    </submittedName>
</protein>
<proteinExistence type="inferred from homology"/>
<name>A0A2N6QFN5_9STAP</name>
<dbReference type="NCBIfam" id="TIGR01742">
    <property type="entry name" value="SA_tandem_lipo"/>
    <property type="match status" value="1"/>
</dbReference>
<dbReference type="InterPro" id="IPR038641">
    <property type="entry name" value="Csa_sf"/>
</dbReference>
<dbReference type="Pfam" id="PF04507">
    <property type="entry name" value="DUF576"/>
    <property type="match status" value="1"/>
</dbReference>
<dbReference type="Proteomes" id="UP000235748">
    <property type="component" value="Unassembled WGS sequence"/>
</dbReference>
<keyword evidence="2" id="KW-0449">Lipoprotein</keyword>
<dbReference type="Gene3D" id="2.50.20.40">
    <property type="match status" value="1"/>
</dbReference>
<evidence type="ECO:0000313" key="3">
    <source>
        <dbReference type="Proteomes" id="UP000235748"/>
    </source>
</evidence>
<comment type="caution">
    <text evidence="2">The sequence shown here is derived from an EMBL/GenBank/DDBJ whole genome shotgun (WGS) entry which is preliminary data.</text>
</comment>
<evidence type="ECO:0000256" key="1">
    <source>
        <dbReference type="ARBA" id="ARBA00009715"/>
    </source>
</evidence>
<comment type="similarity">
    <text evidence="1">Belongs to the staphylococcal tandem lipoprotein family.</text>
</comment>
<evidence type="ECO:0000313" key="2">
    <source>
        <dbReference type="EMBL" id="PMC18349.1"/>
    </source>
</evidence>
<dbReference type="EMBL" id="PNGG01000004">
    <property type="protein sequence ID" value="PMC18349.1"/>
    <property type="molecule type" value="Genomic_DNA"/>
</dbReference>
<accession>A0A2N6QFN5</accession>